<dbReference type="EMBL" id="PYAA01000046">
    <property type="protein sequence ID" value="RAN93722.1"/>
    <property type="molecule type" value="Genomic_DNA"/>
</dbReference>
<feature type="compositionally biased region" description="Basic and acidic residues" evidence="1">
    <location>
        <begin position="248"/>
        <end position="258"/>
    </location>
</feature>
<feature type="compositionally biased region" description="Pro residues" evidence="1">
    <location>
        <begin position="655"/>
        <end position="672"/>
    </location>
</feature>
<reference evidence="2 3" key="1">
    <citation type="submission" date="2018-03" db="EMBL/GenBank/DDBJ databases">
        <title>Defining the species Micromonospora saelicesensis and Micromonospora noduli under the framework of genomics.</title>
        <authorList>
            <person name="Riesco R."/>
            <person name="Trujillo M.E."/>
        </authorList>
    </citation>
    <scope>NUCLEOTIDE SEQUENCE [LARGE SCALE GENOMIC DNA]</scope>
    <source>
        <strain evidence="2 3">LAH08</strain>
    </source>
</reference>
<name>A0A328N197_9ACTN</name>
<feature type="compositionally biased region" description="Low complexity" evidence="1">
    <location>
        <begin position="497"/>
        <end position="509"/>
    </location>
</feature>
<evidence type="ECO:0000313" key="2">
    <source>
        <dbReference type="EMBL" id="RAN93722.1"/>
    </source>
</evidence>
<dbReference type="Proteomes" id="UP000248966">
    <property type="component" value="Unassembled WGS sequence"/>
</dbReference>
<dbReference type="PANTHER" id="PTHR37841">
    <property type="entry name" value="GLR2918 PROTEIN"/>
    <property type="match status" value="1"/>
</dbReference>
<evidence type="ECO:0000313" key="3">
    <source>
        <dbReference type="Proteomes" id="UP000248966"/>
    </source>
</evidence>
<feature type="compositionally biased region" description="Low complexity" evidence="1">
    <location>
        <begin position="1149"/>
        <end position="1172"/>
    </location>
</feature>
<feature type="compositionally biased region" description="Basic and acidic residues" evidence="1">
    <location>
        <begin position="268"/>
        <end position="296"/>
    </location>
</feature>
<accession>A0A328N197</accession>
<feature type="compositionally biased region" description="Acidic residues" evidence="1">
    <location>
        <begin position="991"/>
        <end position="1001"/>
    </location>
</feature>
<feature type="region of interest" description="Disordered" evidence="1">
    <location>
        <begin position="1392"/>
        <end position="1415"/>
    </location>
</feature>
<dbReference type="InterPro" id="IPR032774">
    <property type="entry name" value="WG_beta_rep"/>
</dbReference>
<feature type="compositionally biased region" description="Low complexity" evidence="1">
    <location>
        <begin position="1087"/>
        <end position="1105"/>
    </location>
</feature>
<feature type="compositionally biased region" description="Pro residues" evidence="1">
    <location>
        <begin position="204"/>
        <end position="216"/>
    </location>
</feature>
<feature type="compositionally biased region" description="Low complexity" evidence="1">
    <location>
        <begin position="587"/>
        <end position="597"/>
    </location>
</feature>
<feature type="compositionally biased region" description="Basic and acidic residues" evidence="1">
    <location>
        <begin position="401"/>
        <end position="453"/>
    </location>
</feature>
<feature type="compositionally biased region" description="Basic and acidic residues" evidence="1">
    <location>
        <begin position="1011"/>
        <end position="1031"/>
    </location>
</feature>
<evidence type="ECO:0000256" key="1">
    <source>
        <dbReference type="SAM" id="MobiDB-lite"/>
    </source>
</evidence>
<feature type="compositionally biased region" description="Pro residues" evidence="1">
    <location>
        <begin position="511"/>
        <end position="526"/>
    </location>
</feature>
<feature type="compositionally biased region" description="Basic and acidic residues" evidence="1">
    <location>
        <begin position="120"/>
        <end position="198"/>
    </location>
</feature>
<feature type="region of interest" description="Disordered" evidence="1">
    <location>
        <begin position="1"/>
        <end position="1204"/>
    </location>
</feature>
<dbReference type="InterPro" id="IPR019734">
    <property type="entry name" value="TPR_rpt"/>
</dbReference>
<feature type="compositionally biased region" description="Basic and acidic residues" evidence="1">
    <location>
        <begin position="1"/>
        <end position="11"/>
    </location>
</feature>
<feature type="compositionally biased region" description="Pro residues" evidence="1">
    <location>
        <begin position="793"/>
        <end position="811"/>
    </location>
</feature>
<feature type="compositionally biased region" description="Basic and acidic residues" evidence="1">
    <location>
        <begin position="885"/>
        <end position="894"/>
    </location>
</feature>
<dbReference type="InterPro" id="IPR011990">
    <property type="entry name" value="TPR-like_helical_dom_sf"/>
</dbReference>
<proteinExistence type="predicted"/>
<dbReference type="Gene3D" id="1.25.40.10">
    <property type="entry name" value="Tetratricopeptide repeat domain"/>
    <property type="match status" value="1"/>
</dbReference>
<dbReference type="PANTHER" id="PTHR37841:SF1">
    <property type="entry name" value="DUF3298 DOMAIN-CONTAINING PROTEIN"/>
    <property type="match status" value="1"/>
</dbReference>
<feature type="compositionally biased region" description="Basic and acidic residues" evidence="1">
    <location>
        <begin position="706"/>
        <end position="726"/>
    </location>
</feature>
<dbReference type="SMART" id="SM00028">
    <property type="entry name" value="TPR"/>
    <property type="match status" value="3"/>
</dbReference>
<feature type="compositionally biased region" description="Pro residues" evidence="1">
    <location>
        <begin position="1121"/>
        <end position="1148"/>
    </location>
</feature>
<gene>
    <name evidence="2" type="ORF">LAH08_06116</name>
</gene>
<feature type="compositionally biased region" description="Pro residues" evidence="1">
    <location>
        <begin position="750"/>
        <end position="771"/>
    </location>
</feature>
<sequence>MNGRYNDRWSDPNEPSWVVEPTTEWHPQFPGQRYAGDIGRPHQPPPRGRASVSGRAEVPPLAPTRPDGTYLGRSWSDEPPEEQAPHGRSWVDDEPGETPAYGRLRGDERSADTSAYGRPDSADSRHYDHEPYRRPLPEPPRRDDRRSPESDRRTAWSDRRPADERGPTREAAWHRDQPTPDRYDSRRPRQEPTERDRGYQGSPPVSPAPRPEPGWVPEPDDTPRRRGTPERPAAGYERHTGDAYGGRPNRDHDGRIADGVDPWAPVDGRTRYSADGYPDRAADDLRRPDSRYRADDGVGAAPSPNGGRRRRPEADLPDQPRLDDDRRRPDTDPHRQQPREAAARTEAYPDRRPREQARPDGYRDNGYREDAPREDAYREPRPQPGQRSDGSLPWPAPGPVRQDRTSDRTREPGHRSDPHRSPDPHRPTDPHRSPDPHRTADPHRSPDPHRPTDPYRGAEPGIAPRPAARPDRPAATPSRPDERPAAAPARYDERQARPAATAPPASGRAMPVPPVSPERPVSPAPVSPAWDRPVSAAPASPERPVSPAPDSPAARGWDRPVSAAPASPERPVSPAPDSPAARGWDRPVSAAPVSPAATGWDRPVSAVPVSPASDRPVSGPPAARLRLEYLPAPVDPPTADERSDAPPASGRQPLAEPPPTSGAHPAPPPRYPGPDTRDRPADQRRGEEPGPDRRRVGDPLAGTPPTDRRPTAPDRSPPAERPHPADRPAVPQRPYAPERLAPTADARPSVAPPPTWQAPPPPATRPDPTPADPTRAVPAPAASQPPAAEVAPVLPPAPGTPRRYVPPPPSEEPVAAVHEPDDVPGTRGPEAWFSPAQPAESDQAEPATDQRSFDPVDDESTSGDPDLTATPVAPDAQTSAAAADTHLDVADEHASGSTPDDAFDPVSAPPAHPVSGAPRLWPEDLDDDPQPDFDTGPVDGEEPVSGAPVAMPHQRTEADLEAEGEADQQPSAASPSEDSDPVGHDPTDELAPPDESTDAIDDPSASPTDGSRGDEWRGDAALHVTAADDTRAPVSAPPVSAPPAAPVSAPPASATAPISAPPAPTTAPVSAPPLSTAPVSAPPAPTAAPVSAPPASARPYSVAPVSAPPAPTQPHSVAPVSAPPAPVSAPPAATPMTAPPASTPPPATAPVSGPPASVVPASGPPASAVPGPRIGSDGENEPVSAPPDHTPPVVTRPSLADPGDPEQVLAAYRWRLDPVTLREELTEPDDLRAIRRRLTEKLGSAVDNRARARLLSLRAVASRILGDLDDALADGRLALTYAEATGELRRTALAQARLAHVLRWRGDFAEADQLFAQANSVELPDRLRAALHEHAGRSCYDQGRLMEACEHFEKALDLRGAGDAELLDRVRVALDAVTVRAEAGGFGAYPRSRDEVLDRDRPPLPDRDGQLWGYTSQDGDMVVPARYAEAQPFHDGLAWVRRPDTDRWSLINLLGTTVIPPSFRAAQPFSDGLAWVVGEGGWTAIDATGAVQVPPNFAEVRPFRRGLAAVRREGWGAVDRTGRVIVPTRYHGFVTELADGQQIDGFTDEGLAVVDMAGRRGVVDRTGTVLVPPAHPMLVIHPVAFLIESDNGRWGALDRRGVPLIDPVHRDRAEVLEEIDRLLTDANPVL</sequence>
<organism evidence="2 3">
    <name type="scientific">Micromonospora noduli</name>
    <dbReference type="NCBI Taxonomy" id="709876"/>
    <lineage>
        <taxon>Bacteria</taxon>
        <taxon>Bacillati</taxon>
        <taxon>Actinomycetota</taxon>
        <taxon>Actinomycetes</taxon>
        <taxon>Micromonosporales</taxon>
        <taxon>Micromonosporaceae</taxon>
        <taxon>Micromonospora</taxon>
    </lineage>
</organism>
<feature type="compositionally biased region" description="Basic and acidic residues" evidence="1">
    <location>
        <begin position="479"/>
        <end position="496"/>
    </location>
</feature>
<feature type="compositionally biased region" description="Basic and acidic residues" evidence="1">
    <location>
        <begin position="312"/>
        <end position="381"/>
    </location>
</feature>
<dbReference type="RefSeq" id="WP_258398391.1">
    <property type="nucleotide sequence ID" value="NZ_PYAA01000046.1"/>
</dbReference>
<feature type="compositionally biased region" description="Low complexity" evidence="1">
    <location>
        <begin position="1066"/>
        <end position="1079"/>
    </location>
</feature>
<feature type="compositionally biased region" description="Pro residues" evidence="1">
    <location>
        <begin position="1035"/>
        <end position="1049"/>
    </location>
</feature>
<feature type="compositionally biased region" description="Low complexity" evidence="1">
    <location>
        <begin position="772"/>
        <end position="792"/>
    </location>
</feature>
<feature type="compositionally biased region" description="Basic and acidic residues" evidence="1">
    <location>
        <begin position="675"/>
        <end position="697"/>
    </location>
</feature>
<comment type="caution">
    <text evidence="2">The sequence shown here is derived from an EMBL/GenBank/DDBJ whole genome shotgun (WGS) entry which is preliminary data.</text>
</comment>
<feature type="compositionally biased region" description="Low complexity" evidence="1">
    <location>
        <begin position="457"/>
        <end position="466"/>
    </location>
</feature>
<feature type="compositionally biased region" description="Basic and acidic residues" evidence="1">
    <location>
        <begin position="1392"/>
        <end position="1409"/>
    </location>
</feature>
<dbReference type="SUPFAM" id="SSF48452">
    <property type="entry name" value="TPR-like"/>
    <property type="match status" value="1"/>
</dbReference>
<dbReference type="Pfam" id="PF14903">
    <property type="entry name" value="WG_beta_rep"/>
    <property type="match status" value="3"/>
</dbReference>
<feature type="compositionally biased region" description="Low complexity" evidence="1">
    <location>
        <begin position="873"/>
        <end position="884"/>
    </location>
</feature>
<protein>
    <submittedName>
        <fullName evidence="2">Galacturan 1,4-alpha-galacturonidase</fullName>
    </submittedName>
</protein>